<name>A0A2P6VIZ7_9CHLO</name>
<evidence type="ECO:0000256" key="1">
    <source>
        <dbReference type="ARBA" id="ARBA00043978"/>
    </source>
</evidence>
<dbReference type="Gene3D" id="3.30.70.1860">
    <property type="entry name" value="Uncharacterised protein family Ycf54"/>
    <property type="match status" value="1"/>
</dbReference>
<dbReference type="PANTHER" id="PTHR35319">
    <property type="match status" value="1"/>
</dbReference>
<dbReference type="InterPro" id="IPR019616">
    <property type="entry name" value="Ycf54"/>
</dbReference>
<dbReference type="AlphaFoldDB" id="A0A2P6VIZ7"/>
<reference evidence="2 3" key="1">
    <citation type="journal article" date="2018" name="Plant J.">
        <title>Genome sequences of Chlorella sorokiniana UTEX 1602 and Micractinium conductrix SAG 241.80: implications to maltose excretion by a green alga.</title>
        <authorList>
            <person name="Arriola M.B."/>
            <person name="Velmurugan N."/>
            <person name="Zhang Y."/>
            <person name="Plunkett M.H."/>
            <person name="Hondzo H."/>
            <person name="Barney B.M."/>
        </authorList>
    </citation>
    <scope>NUCLEOTIDE SEQUENCE [LARGE SCALE GENOMIC DNA]</scope>
    <source>
        <strain evidence="2 3">SAG 241.80</strain>
    </source>
</reference>
<keyword evidence="3" id="KW-1185">Reference proteome</keyword>
<proteinExistence type="inferred from homology"/>
<dbReference type="OrthoDB" id="5200at2759"/>
<evidence type="ECO:0000313" key="2">
    <source>
        <dbReference type="EMBL" id="PSC74027.1"/>
    </source>
</evidence>
<dbReference type="Pfam" id="PF10674">
    <property type="entry name" value="Ycf54"/>
    <property type="match status" value="1"/>
</dbReference>
<comment type="caution">
    <text evidence="2">The sequence shown here is derived from an EMBL/GenBank/DDBJ whole genome shotgun (WGS) entry which is preliminary data.</text>
</comment>
<dbReference type="PANTHER" id="PTHR35319:SF2">
    <property type="entry name" value="YCF54"/>
    <property type="match status" value="1"/>
</dbReference>
<dbReference type="Proteomes" id="UP000239649">
    <property type="component" value="Unassembled WGS sequence"/>
</dbReference>
<organism evidence="2 3">
    <name type="scientific">Micractinium conductrix</name>
    <dbReference type="NCBI Taxonomy" id="554055"/>
    <lineage>
        <taxon>Eukaryota</taxon>
        <taxon>Viridiplantae</taxon>
        <taxon>Chlorophyta</taxon>
        <taxon>core chlorophytes</taxon>
        <taxon>Trebouxiophyceae</taxon>
        <taxon>Chlorellales</taxon>
        <taxon>Chlorellaceae</taxon>
        <taxon>Chlorella clade</taxon>
        <taxon>Micractinium</taxon>
    </lineage>
</organism>
<comment type="similarity">
    <text evidence="1">Belongs to the ycf54 family.</text>
</comment>
<dbReference type="STRING" id="554055.A0A2P6VIZ7"/>
<accession>A0A2P6VIZ7</accession>
<evidence type="ECO:0000313" key="3">
    <source>
        <dbReference type="Proteomes" id="UP000239649"/>
    </source>
</evidence>
<sequence length="212" mass="23804">MQATVAAQGAVAAPIARRGVHARALATPCVAPMQQRAAGVNAPKVAARNVAAHAKGAIKPMEATFTEFKLVDKDVKADWWALVASAEFFFCDAQNEQVAENLRERVRYLGEKGEAVEMLFVCEPEWLDRLFPEEAKKIRRPAVALLCPDKSWMTFMRIRLDRVIEVQLPNMTAAEVATSTAPVPKFKIEDKGWTAPYVPYAWGWWERFMLKK</sequence>
<protein>
    <submittedName>
        <fullName evidence="2">Uncharacterized protein</fullName>
    </submittedName>
</protein>
<dbReference type="EMBL" id="LHPF02000005">
    <property type="protein sequence ID" value="PSC74027.1"/>
    <property type="molecule type" value="Genomic_DNA"/>
</dbReference>
<gene>
    <name evidence="2" type="ORF">C2E20_2723</name>
</gene>
<dbReference type="InterPro" id="IPR038409">
    <property type="entry name" value="Ycf54-like_sf"/>
</dbReference>